<comment type="similarity">
    <text evidence="1">Belongs to the universal stress protein A family.</text>
</comment>
<dbReference type="Pfam" id="PF00582">
    <property type="entry name" value="Usp"/>
    <property type="match status" value="2"/>
</dbReference>
<feature type="domain" description="UspA" evidence="2">
    <location>
        <begin position="3"/>
        <end position="99"/>
    </location>
</feature>
<evidence type="ECO:0000313" key="4">
    <source>
        <dbReference type="Proteomes" id="UP000199415"/>
    </source>
</evidence>
<dbReference type="SUPFAM" id="SSF52402">
    <property type="entry name" value="Adenine nucleotide alpha hydrolases-like"/>
    <property type="match status" value="2"/>
</dbReference>
<keyword evidence="4" id="KW-1185">Reference proteome</keyword>
<feature type="domain" description="UspA" evidence="2">
    <location>
        <begin position="222"/>
        <end position="286"/>
    </location>
</feature>
<dbReference type="PRINTS" id="PR01438">
    <property type="entry name" value="UNVRSLSTRESS"/>
</dbReference>
<dbReference type="Proteomes" id="UP000199415">
    <property type="component" value="Unassembled WGS sequence"/>
</dbReference>
<dbReference type="EMBL" id="FNCE01000008">
    <property type="protein sequence ID" value="SDG28810.1"/>
    <property type="molecule type" value="Genomic_DNA"/>
</dbReference>
<dbReference type="InterPro" id="IPR006016">
    <property type="entry name" value="UspA"/>
</dbReference>
<dbReference type="CDD" id="cd00293">
    <property type="entry name" value="USP-like"/>
    <property type="match status" value="1"/>
</dbReference>
<organism evidence="3 4">
    <name type="scientific">Limimonas halophila</name>
    <dbReference type="NCBI Taxonomy" id="1082479"/>
    <lineage>
        <taxon>Bacteria</taxon>
        <taxon>Pseudomonadati</taxon>
        <taxon>Pseudomonadota</taxon>
        <taxon>Alphaproteobacteria</taxon>
        <taxon>Rhodospirillales</taxon>
        <taxon>Rhodovibrionaceae</taxon>
        <taxon>Limimonas</taxon>
    </lineage>
</organism>
<dbReference type="InterPro" id="IPR006015">
    <property type="entry name" value="Universal_stress_UspA"/>
</dbReference>
<protein>
    <submittedName>
        <fullName evidence="3">Nucleotide-binding universal stress protein, UspA family</fullName>
    </submittedName>
</protein>
<evidence type="ECO:0000259" key="2">
    <source>
        <dbReference type="Pfam" id="PF00582"/>
    </source>
</evidence>
<evidence type="ECO:0000313" key="3">
    <source>
        <dbReference type="EMBL" id="SDG28810.1"/>
    </source>
</evidence>
<sequence length="288" mass="30298">MTIRSILCVVDGTDASAATLGTALTLARQQEAYVEALHVEMDPRDAAPLAADGATSTMIQDIMDTVEEENRRRSQAAREVFRREAEQAGVRVVDPDAEVPEGVATGLRTRRGREHEVVAARGMVFDLVAVPPRRDGSEPPATATLESAIMETGRPTLVSPGQVPAVVGKHVAVAWRATVPGVHALQGSLPLLKAAASVSVITVDEGHSGPAPAEVARYLAHHGVHATPRAVEPEDRDVGQAVLEETEAAGADLLVMGAYAHSRLRQLILGGVTSTVLRSAAMPLVLAH</sequence>
<dbReference type="STRING" id="1082479.SAMN05216241_10832"/>
<accession>A0A1G7T2K1</accession>
<name>A0A1G7T2K1_9PROT</name>
<gene>
    <name evidence="3" type="ORF">SAMN05216241_10832</name>
</gene>
<dbReference type="PANTHER" id="PTHR46268">
    <property type="entry name" value="STRESS RESPONSE PROTEIN NHAX"/>
    <property type="match status" value="1"/>
</dbReference>
<evidence type="ECO:0000256" key="1">
    <source>
        <dbReference type="ARBA" id="ARBA00008791"/>
    </source>
</evidence>
<dbReference type="AlphaFoldDB" id="A0A1G7T2K1"/>
<dbReference type="OrthoDB" id="9804721at2"/>
<proteinExistence type="inferred from homology"/>
<reference evidence="3 4" key="1">
    <citation type="submission" date="2016-10" db="EMBL/GenBank/DDBJ databases">
        <authorList>
            <person name="de Groot N.N."/>
        </authorList>
    </citation>
    <scope>NUCLEOTIDE SEQUENCE [LARGE SCALE GENOMIC DNA]</scope>
    <source>
        <strain evidence="3 4">DSM 25584</strain>
    </source>
</reference>
<dbReference type="PANTHER" id="PTHR46268:SF15">
    <property type="entry name" value="UNIVERSAL STRESS PROTEIN HP_0031"/>
    <property type="match status" value="1"/>
</dbReference>
<dbReference type="Gene3D" id="3.40.50.12370">
    <property type="match status" value="1"/>
</dbReference>
<dbReference type="RefSeq" id="WP_090020638.1">
    <property type="nucleotide sequence ID" value="NZ_FNCE01000008.1"/>
</dbReference>